<protein>
    <submittedName>
        <fullName evidence="1">Aliphatic sulfonates ABC transporter substrate-binding protein</fullName>
    </submittedName>
</protein>
<dbReference type="PANTHER" id="PTHR30024:SF42">
    <property type="entry name" value="ALIPHATIC SULFONATES-BINDING PROTEIN-RELATED"/>
    <property type="match status" value="1"/>
</dbReference>
<comment type="caution">
    <text evidence="1">The sequence shown here is derived from an EMBL/GenBank/DDBJ whole genome shotgun (WGS) entry which is preliminary data.</text>
</comment>
<evidence type="ECO:0000313" key="1">
    <source>
        <dbReference type="EMBL" id="TKJ01174.1"/>
    </source>
</evidence>
<dbReference type="Proteomes" id="UP000308444">
    <property type="component" value="Unassembled WGS sequence"/>
</dbReference>
<dbReference type="SUPFAM" id="SSF53850">
    <property type="entry name" value="Periplasmic binding protein-like II"/>
    <property type="match status" value="1"/>
</dbReference>
<reference evidence="1 2" key="1">
    <citation type="journal article" date="2019" name="Environ. Microbiol.">
        <title>An active ?-lactamase is a part of an orchestrated cell wall stress resistance network of Bacillus subtilis and related rhizosphere species.</title>
        <authorList>
            <person name="Bucher T."/>
            <person name="Keren-Paz A."/>
            <person name="Hausser J."/>
            <person name="Olender T."/>
            <person name="Cytryn E."/>
            <person name="Kolodkin-Gal I."/>
        </authorList>
    </citation>
    <scope>NUCLEOTIDE SEQUENCE [LARGE SCALE GENOMIC DNA]</scope>
    <source>
        <strain evidence="1 2">I32</strain>
    </source>
</reference>
<accession>A0A9X9F5F0</accession>
<organism evidence="1 2">
    <name type="scientific">Bacillus cereus</name>
    <dbReference type="NCBI Taxonomy" id="1396"/>
    <lineage>
        <taxon>Bacteria</taxon>
        <taxon>Bacillati</taxon>
        <taxon>Bacillota</taxon>
        <taxon>Bacilli</taxon>
        <taxon>Bacillales</taxon>
        <taxon>Bacillaceae</taxon>
        <taxon>Bacillus</taxon>
        <taxon>Bacillus cereus group</taxon>
    </lineage>
</organism>
<sequence>SAFNLLYRALDKEGIDAKEVNVIQLQPDEAQPAFESGSVDAWAIWDPFISLHTLNKGTKVIADGETLNVSSPEFLITRTKFAKEHPELVEKFLKVYEKARVWQDANLDEAIKVYTSVKKIDAEIVKEVFNHDKPILVPVTKEIIAEQQKTADFQYKLGSIKKEIKTEKVVDNSFVEKALKAK</sequence>
<proteinExistence type="predicted"/>
<dbReference type="EMBL" id="SZOH01001382">
    <property type="protein sequence ID" value="TKJ01174.1"/>
    <property type="molecule type" value="Genomic_DNA"/>
</dbReference>
<feature type="non-terminal residue" evidence="1">
    <location>
        <position position="1"/>
    </location>
</feature>
<evidence type="ECO:0000313" key="2">
    <source>
        <dbReference type="Proteomes" id="UP000308444"/>
    </source>
</evidence>
<dbReference type="AlphaFoldDB" id="A0A9X9F5F0"/>
<gene>
    <name evidence="1" type="ORF">FC695_19810</name>
</gene>
<name>A0A9X9F5F0_BACCE</name>
<dbReference type="PANTHER" id="PTHR30024">
    <property type="entry name" value="ALIPHATIC SULFONATES-BINDING PROTEIN-RELATED"/>
    <property type="match status" value="1"/>
</dbReference>
<dbReference type="Pfam" id="PF13379">
    <property type="entry name" value="NMT1_2"/>
    <property type="match status" value="1"/>
</dbReference>
<dbReference type="Gene3D" id="3.40.190.10">
    <property type="entry name" value="Periplasmic binding protein-like II"/>
    <property type="match status" value="1"/>
</dbReference>